<organism evidence="2 3">
    <name type="scientific">Pneumocystis murina (strain B123)</name>
    <name type="common">Mouse pneumocystis pneumonia agent</name>
    <name type="synonym">Pneumocystis carinii f. sp. muris</name>
    <dbReference type="NCBI Taxonomy" id="1069680"/>
    <lineage>
        <taxon>Eukaryota</taxon>
        <taxon>Fungi</taxon>
        <taxon>Dikarya</taxon>
        <taxon>Ascomycota</taxon>
        <taxon>Taphrinomycotina</taxon>
        <taxon>Pneumocystomycetes</taxon>
        <taxon>Pneumocystaceae</taxon>
        <taxon>Pneumocystis</taxon>
    </lineage>
</organism>
<evidence type="ECO:0000313" key="3">
    <source>
        <dbReference type="Proteomes" id="UP000011958"/>
    </source>
</evidence>
<sequence>MKEMSCFTVRSAEIWKKLKTFYDLEQLDEISERFRNGGGNFLKDKNGTFDLYFTEFLLPWEEYGEIMEEHRRASDSTSTSPPHLPYGAIGLSKILEEAQEIETFQTESLEPEITDDDLQLYISSNKKKKPLVSRIMRRTNRQEKLNTSVSEKNNVLNTLPNTRTPKSEKPLQNTPSNMRRSSRNKR</sequence>
<dbReference type="GO" id="GO:0043189">
    <property type="term" value="C:H4/H2A histone acetyltransferase complex"/>
    <property type="evidence" value="ECO:0007669"/>
    <property type="project" value="InterPro"/>
</dbReference>
<dbReference type="EMBL" id="AFWA02000007">
    <property type="protein sequence ID" value="EMR08888.1"/>
    <property type="molecule type" value="Genomic_DNA"/>
</dbReference>
<gene>
    <name evidence="2" type="ORF">PNEG_02671</name>
</gene>
<accession>M7NJU2</accession>
<dbReference type="GO" id="GO:0005634">
    <property type="term" value="C:nucleus"/>
    <property type="evidence" value="ECO:0007669"/>
    <property type="project" value="InterPro"/>
</dbReference>
<keyword evidence="3" id="KW-1185">Reference proteome</keyword>
<dbReference type="RefSeq" id="XP_007874694.1">
    <property type="nucleotide sequence ID" value="XM_007876503.1"/>
</dbReference>
<comment type="caution">
    <text evidence="2">The sequence shown here is derived from an EMBL/GenBank/DDBJ whole genome shotgun (WGS) entry which is preliminary data.</text>
</comment>
<dbReference type="InterPro" id="IPR012423">
    <property type="entry name" value="Eaf7/MRGBP"/>
</dbReference>
<evidence type="ECO:0000256" key="1">
    <source>
        <dbReference type="SAM" id="MobiDB-lite"/>
    </source>
</evidence>
<feature type="region of interest" description="Disordered" evidence="1">
    <location>
        <begin position="140"/>
        <end position="186"/>
    </location>
</feature>
<dbReference type="OrthoDB" id="5595141at2759"/>
<reference evidence="3" key="1">
    <citation type="journal article" date="2016" name="Nat. Commun.">
        <title>Genome analysis of three Pneumocystis species reveals adaptation mechanisms to life exclusively in mammalian hosts.</title>
        <authorList>
            <person name="Ma L."/>
            <person name="Chen Z."/>
            <person name="Huang D.W."/>
            <person name="Kutty G."/>
            <person name="Ishihara M."/>
            <person name="Wang H."/>
            <person name="Abouelleil A."/>
            <person name="Bishop L."/>
            <person name="Davey E."/>
            <person name="Deng R."/>
            <person name="Deng X."/>
            <person name="Fan L."/>
            <person name="Fantoni G."/>
            <person name="Fitzgerald M."/>
            <person name="Gogineni E."/>
            <person name="Goldberg J.M."/>
            <person name="Handley G."/>
            <person name="Hu X."/>
            <person name="Huber C."/>
            <person name="Jiao X."/>
            <person name="Jones K."/>
            <person name="Levin J.Z."/>
            <person name="Liu Y."/>
            <person name="Macdonald P."/>
            <person name="Melnikov A."/>
            <person name="Raley C."/>
            <person name="Sassi M."/>
            <person name="Sherman B.T."/>
            <person name="Song X."/>
            <person name="Sykes S."/>
            <person name="Tran B."/>
            <person name="Walsh L."/>
            <person name="Xia Y."/>
            <person name="Yang J."/>
            <person name="Young S."/>
            <person name="Zeng Q."/>
            <person name="Zheng X."/>
            <person name="Stephens R."/>
            <person name="Nusbaum C."/>
            <person name="Birren B.W."/>
            <person name="Azadi P."/>
            <person name="Lempicki R.A."/>
            <person name="Cuomo C.A."/>
            <person name="Kovacs J.A."/>
        </authorList>
    </citation>
    <scope>NUCLEOTIDE SEQUENCE [LARGE SCALE GENOMIC DNA]</scope>
    <source>
        <strain evidence="3">B123</strain>
    </source>
</reference>
<dbReference type="VEuPathDB" id="FungiDB:PNEG_02671"/>
<dbReference type="Proteomes" id="UP000011958">
    <property type="component" value="Unassembled WGS sequence"/>
</dbReference>
<feature type="compositionally biased region" description="Polar residues" evidence="1">
    <location>
        <begin position="145"/>
        <end position="179"/>
    </location>
</feature>
<dbReference type="GO" id="GO:0006355">
    <property type="term" value="P:regulation of DNA-templated transcription"/>
    <property type="evidence" value="ECO:0007669"/>
    <property type="project" value="InterPro"/>
</dbReference>
<evidence type="ECO:0008006" key="4">
    <source>
        <dbReference type="Google" id="ProtNLM"/>
    </source>
</evidence>
<dbReference type="Pfam" id="PF07904">
    <property type="entry name" value="Eaf7"/>
    <property type="match status" value="1"/>
</dbReference>
<dbReference type="AlphaFoldDB" id="M7NJU2"/>
<protein>
    <recommendedName>
        <fullName evidence="4">Chromatin modification-related protein EAF7</fullName>
    </recommendedName>
</protein>
<evidence type="ECO:0000313" key="2">
    <source>
        <dbReference type="EMBL" id="EMR08888.1"/>
    </source>
</evidence>
<dbReference type="STRING" id="1069680.M7NJU2"/>
<dbReference type="HOGENOM" id="CLU_1454993_0_0_1"/>
<name>M7NJU2_PNEMU</name>
<dbReference type="GeneID" id="19896362"/>
<proteinExistence type="predicted"/>